<dbReference type="Pfam" id="PF05380">
    <property type="entry name" value="Peptidase_A17"/>
    <property type="match status" value="1"/>
</dbReference>
<dbReference type="EMBL" id="BGPR01002408">
    <property type="protein sequence ID" value="GBM72914.1"/>
    <property type="molecule type" value="Genomic_DNA"/>
</dbReference>
<sequence length="141" mass="16632">MEGRRKFDSIYSKNSCGKVLGYIWENNRGIKKLSLPEIDLNPDQVITKILMLGMIGRLYDPIGLINQFIVTSKILMQDCWKTGLEWDKLRLRCWCEDFIYLREFEIDRHYFGKSNDADISDTQTHRFTDSSVKAHVIHTRQ</sequence>
<accession>A0A4Y2I5R2</accession>
<keyword evidence="2" id="KW-1185">Reference proteome</keyword>
<proteinExistence type="predicted"/>
<dbReference type="Proteomes" id="UP000499080">
    <property type="component" value="Unassembled WGS sequence"/>
</dbReference>
<reference evidence="1 2" key="1">
    <citation type="journal article" date="2019" name="Sci. Rep.">
        <title>Orb-weaving spider Araneus ventricosus genome elucidates the spidroin gene catalogue.</title>
        <authorList>
            <person name="Kono N."/>
            <person name="Nakamura H."/>
            <person name="Ohtoshi R."/>
            <person name="Moran D.A.P."/>
            <person name="Shinohara A."/>
            <person name="Yoshida Y."/>
            <person name="Fujiwara M."/>
            <person name="Mori M."/>
            <person name="Tomita M."/>
            <person name="Arakawa K."/>
        </authorList>
    </citation>
    <scope>NUCLEOTIDE SEQUENCE [LARGE SCALE GENOMIC DNA]</scope>
</reference>
<evidence type="ECO:0000313" key="1">
    <source>
        <dbReference type="EMBL" id="GBM72914.1"/>
    </source>
</evidence>
<organism evidence="1 2">
    <name type="scientific">Araneus ventricosus</name>
    <name type="common">Orbweaver spider</name>
    <name type="synonym">Epeira ventricosa</name>
    <dbReference type="NCBI Taxonomy" id="182803"/>
    <lineage>
        <taxon>Eukaryota</taxon>
        <taxon>Metazoa</taxon>
        <taxon>Ecdysozoa</taxon>
        <taxon>Arthropoda</taxon>
        <taxon>Chelicerata</taxon>
        <taxon>Arachnida</taxon>
        <taxon>Araneae</taxon>
        <taxon>Araneomorphae</taxon>
        <taxon>Entelegynae</taxon>
        <taxon>Araneoidea</taxon>
        <taxon>Araneidae</taxon>
        <taxon>Araneus</taxon>
    </lineage>
</organism>
<gene>
    <name evidence="1" type="ORF">AVEN_68493_1</name>
</gene>
<dbReference type="AlphaFoldDB" id="A0A4Y2I5R2"/>
<comment type="caution">
    <text evidence="1">The sequence shown here is derived from an EMBL/GenBank/DDBJ whole genome shotgun (WGS) entry which is preliminary data.</text>
</comment>
<name>A0A4Y2I5R2_ARAVE</name>
<dbReference type="OrthoDB" id="6437258at2759"/>
<dbReference type="InterPro" id="IPR008042">
    <property type="entry name" value="Retrotrans_Pao"/>
</dbReference>
<evidence type="ECO:0000313" key="2">
    <source>
        <dbReference type="Proteomes" id="UP000499080"/>
    </source>
</evidence>
<protein>
    <submittedName>
        <fullName evidence="1">Uncharacterized protein</fullName>
    </submittedName>
</protein>